<organism evidence="16 17">
    <name type="scientific">Coturnix japonica</name>
    <name type="common">Japanese quail</name>
    <name type="synonym">Coturnix coturnix japonica</name>
    <dbReference type="NCBI Taxonomy" id="93934"/>
    <lineage>
        <taxon>Eukaryota</taxon>
        <taxon>Metazoa</taxon>
        <taxon>Chordata</taxon>
        <taxon>Craniata</taxon>
        <taxon>Vertebrata</taxon>
        <taxon>Euteleostomi</taxon>
        <taxon>Archelosauria</taxon>
        <taxon>Archosauria</taxon>
        <taxon>Dinosauria</taxon>
        <taxon>Saurischia</taxon>
        <taxon>Theropoda</taxon>
        <taxon>Coelurosauria</taxon>
        <taxon>Aves</taxon>
        <taxon>Neognathae</taxon>
        <taxon>Galloanserae</taxon>
        <taxon>Galliformes</taxon>
        <taxon>Phasianidae</taxon>
        <taxon>Perdicinae</taxon>
        <taxon>Coturnix</taxon>
    </lineage>
</organism>
<protein>
    <submittedName>
        <fullName evidence="16">Butyrophilin subfamily 3 member A2-like</fullName>
    </submittedName>
</protein>
<evidence type="ECO:0000256" key="5">
    <source>
        <dbReference type="ARBA" id="ARBA00022989"/>
    </source>
</evidence>
<comment type="similarity">
    <text evidence="10">Belongs to the SKINT family.</text>
</comment>
<evidence type="ECO:0000256" key="13">
    <source>
        <dbReference type="SAM" id="SignalP"/>
    </source>
</evidence>
<feature type="coiled-coil region" evidence="11">
    <location>
        <begin position="277"/>
        <end position="311"/>
    </location>
</feature>
<dbReference type="Proteomes" id="UP000694412">
    <property type="component" value="Chromosome LGE64"/>
</dbReference>
<dbReference type="FunFam" id="2.60.40.10:FF:000088">
    <property type="entry name" value="Butyrophilin subfamily 1 member A1"/>
    <property type="match status" value="1"/>
</dbReference>
<dbReference type="Pfam" id="PF22705">
    <property type="entry name" value="C2-set_3"/>
    <property type="match status" value="1"/>
</dbReference>
<evidence type="ECO:0000256" key="12">
    <source>
        <dbReference type="SAM" id="Phobius"/>
    </source>
</evidence>
<name>A0A8C2T0M1_COTJA</name>
<evidence type="ECO:0000256" key="2">
    <source>
        <dbReference type="ARBA" id="ARBA00007591"/>
    </source>
</evidence>
<dbReference type="GO" id="GO:0042110">
    <property type="term" value="P:T cell activation"/>
    <property type="evidence" value="ECO:0007669"/>
    <property type="project" value="UniProtKB-ARBA"/>
</dbReference>
<keyword evidence="5 12" id="KW-1133">Transmembrane helix</keyword>
<dbReference type="GO" id="GO:0005102">
    <property type="term" value="F:signaling receptor binding"/>
    <property type="evidence" value="ECO:0007669"/>
    <property type="project" value="TreeGrafter"/>
</dbReference>
<feature type="signal peptide" evidence="13">
    <location>
        <begin position="1"/>
        <end position="25"/>
    </location>
</feature>
<keyword evidence="11" id="KW-0175">Coiled coil</keyword>
<dbReference type="Pfam" id="PF00622">
    <property type="entry name" value="SPRY"/>
    <property type="match status" value="1"/>
</dbReference>
<proteinExistence type="inferred from homology"/>
<dbReference type="InterPro" id="IPR003877">
    <property type="entry name" value="SPRY_dom"/>
</dbReference>
<dbReference type="GeneTree" id="ENSGT01120000271914"/>
<reference evidence="16" key="2">
    <citation type="submission" date="2025-08" db="UniProtKB">
        <authorList>
            <consortium name="Ensembl"/>
        </authorList>
    </citation>
    <scope>IDENTIFICATION</scope>
</reference>
<reference evidence="16" key="1">
    <citation type="submission" date="2015-11" db="EMBL/GenBank/DDBJ databases">
        <authorList>
            <consortium name="International Coturnix japonica Genome Analysis Consortium"/>
            <person name="Warren W."/>
            <person name="Burt D.W."/>
            <person name="Antin P.B."/>
            <person name="Lanford R."/>
            <person name="Gros J."/>
            <person name="Wilson R.K."/>
        </authorList>
    </citation>
    <scope>NUCLEOTIDE SEQUENCE [LARGE SCALE GENOMIC DNA]</scope>
</reference>
<dbReference type="InterPro" id="IPR050504">
    <property type="entry name" value="IgSF_BTN/MOG"/>
</dbReference>
<keyword evidence="3 12" id="KW-0812">Transmembrane</keyword>
<evidence type="ECO:0000313" key="17">
    <source>
        <dbReference type="Proteomes" id="UP000694412"/>
    </source>
</evidence>
<dbReference type="InterPro" id="IPR013783">
    <property type="entry name" value="Ig-like_fold"/>
</dbReference>
<dbReference type="GO" id="GO:0009897">
    <property type="term" value="C:external side of plasma membrane"/>
    <property type="evidence" value="ECO:0007669"/>
    <property type="project" value="TreeGrafter"/>
</dbReference>
<evidence type="ECO:0000256" key="3">
    <source>
        <dbReference type="ARBA" id="ARBA00022692"/>
    </source>
</evidence>
<evidence type="ECO:0000256" key="8">
    <source>
        <dbReference type="ARBA" id="ARBA00023180"/>
    </source>
</evidence>
<evidence type="ECO:0000313" key="16">
    <source>
        <dbReference type="Ensembl" id="ENSCJPP00005004819.1"/>
    </source>
</evidence>
<evidence type="ECO:0000256" key="1">
    <source>
        <dbReference type="ARBA" id="ARBA00004479"/>
    </source>
</evidence>
<dbReference type="GO" id="GO:0001817">
    <property type="term" value="P:regulation of cytokine production"/>
    <property type="evidence" value="ECO:0007669"/>
    <property type="project" value="TreeGrafter"/>
</dbReference>
<dbReference type="InterPro" id="IPR043136">
    <property type="entry name" value="B30.2/SPRY_sf"/>
</dbReference>
<comment type="similarity">
    <text evidence="2">Belongs to the immunoglobulin superfamily. BTN/MOG family.</text>
</comment>
<accession>A0A8C2T0M1</accession>
<dbReference type="AlphaFoldDB" id="A0A8C2T0M1"/>
<dbReference type="Pfam" id="PF07686">
    <property type="entry name" value="V-set"/>
    <property type="match status" value="1"/>
</dbReference>
<evidence type="ECO:0000259" key="14">
    <source>
        <dbReference type="PROSITE" id="PS50188"/>
    </source>
</evidence>
<dbReference type="InterPro" id="IPR013320">
    <property type="entry name" value="ConA-like_dom_sf"/>
</dbReference>
<dbReference type="SUPFAM" id="SSF49899">
    <property type="entry name" value="Concanavalin A-like lectins/glucanases"/>
    <property type="match status" value="1"/>
</dbReference>
<evidence type="ECO:0000256" key="4">
    <source>
        <dbReference type="ARBA" id="ARBA00022729"/>
    </source>
</evidence>
<dbReference type="GO" id="GO:1903037">
    <property type="term" value="P:regulation of leukocyte cell-cell adhesion"/>
    <property type="evidence" value="ECO:0007669"/>
    <property type="project" value="UniProtKB-ARBA"/>
</dbReference>
<keyword evidence="17" id="KW-1185">Reference proteome</keyword>
<dbReference type="Gene3D" id="2.60.120.920">
    <property type="match status" value="1"/>
</dbReference>
<dbReference type="CDD" id="cd00096">
    <property type="entry name" value="Ig"/>
    <property type="match status" value="1"/>
</dbReference>
<dbReference type="PROSITE" id="PS50835">
    <property type="entry name" value="IG_LIKE"/>
    <property type="match status" value="2"/>
</dbReference>
<dbReference type="Gene3D" id="2.60.40.10">
    <property type="entry name" value="Immunoglobulins"/>
    <property type="match status" value="2"/>
</dbReference>
<dbReference type="InterPro" id="IPR001870">
    <property type="entry name" value="B30.2/SPRY"/>
</dbReference>
<evidence type="ECO:0000256" key="11">
    <source>
        <dbReference type="SAM" id="Coils"/>
    </source>
</evidence>
<dbReference type="GO" id="GO:0050852">
    <property type="term" value="P:T cell receptor signaling pathway"/>
    <property type="evidence" value="ECO:0007669"/>
    <property type="project" value="TreeGrafter"/>
</dbReference>
<dbReference type="InterPro" id="IPR003599">
    <property type="entry name" value="Ig_sub"/>
</dbReference>
<evidence type="ECO:0000256" key="9">
    <source>
        <dbReference type="ARBA" id="ARBA00023319"/>
    </source>
</evidence>
<sequence>MASRFQHAMILHIILFLQIVHLVKGQFRMIPPYDPVLGVVGKGAILPCQLEAETVPKEINVQWIFIQNTQSIEVATYDGKDVQYPVRVTRPYLGRSSFFPSEVNKGNLSLHLKNVMVSDKGKYLCSVSLENWYDEVVVDLDVAAQSDKSEVFLDSYVGQGIGLNCKSQGWFPEPAVYWLDSKGRIREDKVITRNLQTSSGLFDVVSSLTIEPGSDMEVSCRVVNGLLNTARQSRVLISDVFFPSTSPWMTAFLVTLFCSLAVIAALVYKLKIDQTRRQKEETMLDELKKGKEDLEKELDAQEKLHTAELSETKSKHEFHKAREIAVTITVIPEFQLLEIQVPRAPVVEDKACKLAGLSSLSTVPVLVAKEGFTAGKHYWEVEVGQQQDWVLGVVRQKGKQEDYWALRRSNGVTFSIKGNNRPESTAINVPVIGVLLDLEEAQIYFHDAVHESSFQRIQISPEKESTVVFYPFLSKGEGRFKPVCHQNIPVPLEIP</sequence>
<keyword evidence="8" id="KW-0325">Glycoprotein</keyword>
<evidence type="ECO:0000256" key="7">
    <source>
        <dbReference type="ARBA" id="ARBA00023157"/>
    </source>
</evidence>
<feature type="chain" id="PRO_5034701608" evidence="13">
    <location>
        <begin position="26"/>
        <end position="495"/>
    </location>
</feature>
<keyword evidence="9" id="KW-0393">Immunoglobulin domain</keyword>
<gene>
    <name evidence="16" type="primary">LOC107325880</name>
</gene>
<comment type="subcellular location">
    <subcellularLocation>
        <location evidence="1">Membrane</location>
        <topology evidence="1">Single-pass type I membrane protein</topology>
    </subcellularLocation>
</comment>
<dbReference type="InterPro" id="IPR007110">
    <property type="entry name" value="Ig-like_dom"/>
</dbReference>
<dbReference type="InterPro" id="IPR053896">
    <property type="entry name" value="BTN3A2-like_Ig-C"/>
</dbReference>
<dbReference type="FunFam" id="2.60.40.10:FF:000142">
    <property type="entry name" value="V-set domain-containing T-cell activation inhibitor 1"/>
    <property type="match status" value="1"/>
</dbReference>
<keyword evidence="7" id="KW-1015">Disulfide bond</keyword>
<dbReference type="PANTHER" id="PTHR24100:SF130">
    <property type="entry name" value="BUTYROPHILIN-LIKE PROTEIN 9"/>
    <property type="match status" value="1"/>
</dbReference>
<dbReference type="SUPFAM" id="SSF48726">
    <property type="entry name" value="Immunoglobulin"/>
    <property type="match status" value="2"/>
</dbReference>
<feature type="domain" description="Ig-like" evidence="15">
    <location>
        <begin position="31"/>
        <end position="128"/>
    </location>
</feature>
<dbReference type="PROSITE" id="PS50188">
    <property type="entry name" value="B302_SPRY"/>
    <property type="match status" value="1"/>
</dbReference>
<dbReference type="InterPro" id="IPR013106">
    <property type="entry name" value="Ig_V-set"/>
</dbReference>
<feature type="transmembrane region" description="Helical" evidence="12">
    <location>
        <begin position="248"/>
        <end position="268"/>
    </location>
</feature>
<reference evidence="16" key="3">
    <citation type="submission" date="2025-09" db="UniProtKB">
        <authorList>
            <consortium name="Ensembl"/>
        </authorList>
    </citation>
    <scope>IDENTIFICATION</scope>
</reference>
<keyword evidence="4 13" id="KW-0732">Signal</keyword>
<evidence type="ECO:0000256" key="6">
    <source>
        <dbReference type="ARBA" id="ARBA00023136"/>
    </source>
</evidence>
<evidence type="ECO:0000259" key="15">
    <source>
        <dbReference type="PROSITE" id="PS50835"/>
    </source>
</evidence>
<dbReference type="SMART" id="SM00409">
    <property type="entry name" value="IG"/>
    <property type="match status" value="1"/>
</dbReference>
<dbReference type="GO" id="GO:0050863">
    <property type="term" value="P:regulation of T cell activation"/>
    <property type="evidence" value="ECO:0007669"/>
    <property type="project" value="UniProtKB-ARBA"/>
</dbReference>
<dbReference type="PANTHER" id="PTHR24100">
    <property type="entry name" value="BUTYROPHILIN"/>
    <property type="match status" value="1"/>
</dbReference>
<dbReference type="Ensembl" id="ENSCJPT00005007942.1">
    <property type="protein sequence ID" value="ENSCJPP00005004819.1"/>
    <property type="gene ID" value="ENSCJPG00005004681.1"/>
</dbReference>
<feature type="domain" description="B30.2/SPRY" evidence="14">
    <location>
        <begin position="306"/>
        <end position="492"/>
    </location>
</feature>
<feature type="domain" description="Ig-like" evidence="15">
    <location>
        <begin position="158"/>
        <end position="238"/>
    </location>
</feature>
<dbReference type="SMART" id="SM00449">
    <property type="entry name" value="SPRY"/>
    <property type="match status" value="1"/>
</dbReference>
<evidence type="ECO:0000256" key="10">
    <source>
        <dbReference type="ARBA" id="ARBA00038221"/>
    </source>
</evidence>
<dbReference type="InterPro" id="IPR036179">
    <property type="entry name" value="Ig-like_dom_sf"/>
</dbReference>
<keyword evidence="6 12" id="KW-0472">Membrane</keyword>